<evidence type="ECO:0000313" key="7">
    <source>
        <dbReference type="EMBL" id="QPN36964.1"/>
    </source>
</evidence>
<keyword evidence="3" id="KW-0946">Virion</keyword>
<dbReference type="CDD" id="cd00205">
    <property type="entry name" value="rhv_like"/>
    <property type="match status" value="2"/>
</dbReference>
<organism evidence="7">
    <name type="scientific">Scotland dicistro-like virus</name>
    <dbReference type="NCBI Taxonomy" id="2789512"/>
    <lineage>
        <taxon>Viruses</taxon>
        <taxon>Riboviria</taxon>
        <taxon>Orthornavirae</taxon>
        <taxon>Pisuviricota</taxon>
        <taxon>Pisoniviricetes</taxon>
        <taxon>Picornavirales</taxon>
        <taxon>Dicistroviridae</taxon>
    </lineage>
</organism>
<dbReference type="InterPro" id="IPR033703">
    <property type="entry name" value="Rhv-like"/>
</dbReference>
<keyword evidence="2" id="KW-0167">Capsid protein</keyword>
<dbReference type="Gene3D" id="2.60.120.20">
    <property type="match status" value="3"/>
</dbReference>
<accession>A0A7T1GW24</accession>
<dbReference type="InterPro" id="IPR029053">
    <property type="entry name" value="Viral_coat"/>
</dbReference>
<dbReference type="InterPro" id="IPR014872">
    <property type="entry name" value="Dicistrovirus_capsid-polyPr_C"/>
</dbReference>
<feature type="domain" description="Dicistrovirus capsid-polyprotein C-terminal" evidence="6">
    <location>
        <begin position="614"/>
        <end position="845"/>
    </location>
</feature>
<evidence type="ECO:0000256" key="1">
    <source>
        <dbReference type="ARBA" id="ARBA00004328"/>
    </source>
</evidence>
<evidence type="ECO:0000256" key="3">
    <source>
        <dbReference type="ARBA" id="ARBA00022844"/>
    </source>
</evidence>
<dbReference type="GO" id="GO:0019028">
    <property type="term" value="C:viral capsid"/>
    <property type="evidence" value="ECO:0007669"/>
    <property type="project" value="UniProtKB-KW"/>
</dbReference>
<evidence type="ECO:0000259" key="5">
    <source>
        <dbReference type="Pfam" id="PF00073"/>
    </source>
</evidence>
<dbReference type="GO" id="GO:0005198">
    <property type="term" value="F:structural molecule activity"/>
    <property type="evidence" value="ECO:0007669"/>
    <property type="project" value="InterPro"/>
</dbReference>
<sequence length="860" mass="97129">METKKTEQDTVMPAKPGTSDERSTVTGTQDISLIGEARAEEHHDIVNFSSDGKTIDSESVGPCEIDQLLSSLRSNESIHTITTFLSRPIKLDNFKCTSVYKIVYHVSPTVALYEHKAMCMARAKLDGFYGMKCTFNLKIVANPQPFQHGVYVLYFVPGPDWATFMPWQERNNENGLPYATGCPHVIMNFATQSQVTLSVPYVGVTPFIDLTQLDKKEAYLSHPGTFYFRAICPIEDSTSNPFCEATAYLSFTNVELFGATDNTFSQIFCPQIGSYGQQQLARDKEISSPVGELIKTVGPLMAAGLSRPISDARPSRTQITPVGSTALYNTVDSSFKMSLDARQNVKISQMGVSENDEMNINNYVSLPGYVETVKWNVSDPAGKLLNVQSVNPNAKLFWHNSGHASGRELDYVYPNRLRYAASLFKYWRGSIRYTFHIAATKFHSGRLRIQYTVGPWTKEKHPSPRKYTHIIDIRDGQQFTIEVPYIHPKPWQRVPQIMKTIDDVQQLYAVGVEYDHNTLEIYVENELLTNTNSSQEVKIAIFTSGGPDFQVAAPVIPAMVPEPSTGVGGFQLNYPTPKEEVFKPQGLIEDDREIIDITTGQRAQNRKEHLPSHITIGEVCTNFRQLLRRYSFLQKVHLTETETATMIRFHPFMFERVGSTGSKLDDRRRCNDPLMYLMGTYLFYRGGMRYLFSLPHNVTNAQVFFDPASTQTNVIQYDERIKNFHYLHMYRLQVKINDEFQDDAHMYFNRPATQPISTLTNQALFSFEIPFYSANDKAITGSTTGHDWDNYVRGQQLECIPNGHVTLQLDQDATNDKTTIALNVYRATADDFNFGYALGPPSCVVNVYTAHDITVSGSAV</sequence>
<evidence type="ECO:0000256" key="2">
    <source>
        <dbReference type="ARBA" id="ARBA00022561"/>
    </source>
</evidence>
<dbReference type="Pfam" id="PF08762">
    <property type="entry name" value="CRPV_capsid"/>
    <property type="match status" value="1"/>
</dbReference>
<protein>
    <submittedName>
        <fullName evidence="7">Polyprotein 2</fullName>
    </submittedName>
</protein>
<evidence type="ECO:0000259" key="6">
    <source>
        <dbReference type="Pfam" id="PF08762"/>
    </source>
</evidence>
<comment type="subcellular location">
    <subcellularLocation>
        <location evidence="1">Virion</location>
    </subcellularLocation>
</comment>
<proteinExistence type="predicted"/>
<evidence type="ECO:0000256" key="4">
    <source>
        <dbReference type="SAM" id="MobiDB-lite"/>
    </source>
</evidence>
<feature type="region of interest" description="Disordered" evidence="4">
    <location>
        <begin position="1"/>
        <end position="27"/>
    </location>
</feature>
<feature type="domain" description="Picornavirus capsid" evidence="5">
    <location>
        <begin position="89"/>
        <end position="207"/>
    </location>
</feature>
<name>A0A7T1GW24_9VIRU</name>
<feature type="domain" description="Picornavirus capsid" evidence="5">
    <location>
        <begin position="419"/>
        <end position="490"/>
    </location>
</feature>
<dbReference type="EMBL" id="MT757506">
    <property type="protein sequence ID" value="QPN36964.1"/>
    <property type="molecule type" value="Genomic_RNA"/>
</dbReference>
<dbReference type="InterPro" id="IPR001676">
    <property type="entry name" value="Picornavirus_capsid"/>
</dbReference>
<dbReference type="Pfam" id="PF00073">
    <property type="entry name" value="Rhv"/>
    <property type="match status" value="2"/>
</dbReference>
<reference evidence="7" key="1">
    <citation type="submission" date="2020-07" db="EMBL/GenBank/DDBJ databases">
        <authorList>
            <person name="Guo L."/>
            <person name="Lu X."/>
            <person name="Guo D."/>
        </authorList>
    </citation>
    <scope>NUCLEOTIDE SEQUENCE</scope>
    <source>
        <strain evidence="7">UKpo</strain>
    </source>
</reference>
<dbReference type="SUPFAM" id="SSF88633">
    <property type="entry name" value="Positive stranded ssRNA viruses"/>
    <property type="match status" value="3"/>
</dbReference>